<dbReference type="EMBL" id="OY660880">
    <property type="protein sequence ID" value="CAJ1077687.1"/>
    <property type="molecule type" value="Genomic_DNA"/>
</dbReference>
<dbReference type="AlphaFoldDB" id="A0AAV1H0A8"/>
<keyword evidence="1" id="KW-0472">Membrane</keyword>
<evidence type="ECO:0000256" key="1">
    <source>
        <dbReference type="SAM" id="Phobius"/>
    </source>
</evidence>
<gene>
    <name evidence="2" type="ORF">XNOV1_A026307</name>
</gene>
<keyword evidence="3" id="KW-1185">Reference proteome</keyword>
<evidence type="ECO:0000313" key="2">
    <source>
        <dbReference type="EMBL" id="CAJ1077687.1"/>
    </source>
</evidence>
<accession>A0AAV1H0A8</accession>
<dbReference type="PANTHER" id="PTHR38001:SF1">
    <property type="entry name" value="PROTEIN CEBPZOS"/>
    <property type="match status" value="1"/>
</dbReference>
<evidence type="ECO:0000313" key="3">
    <source>
        <dbReference type="Proteomes" id="UP001178508"/>
    </source>
</evidence>
<feature type="transmembrane region" description="Helical" evidence="1">
    <location>
        <begin position="94"/>
        <end position="113"/>
    </location>
</feature>
<keyword evidence="1" id="KW-0812">Transmembrane</keyword>
<dbReference type="InterPro" id="IPR037764">
    <property type="entry name" value="CEBPZOS"/>
</dbReference>
<sequence>MRLKGGQDRLYTELRSGNKGCCGTSVLSAHNPGLVEVYSPESIRRVKEETNGLFLCVHVAQRITRLTGTPEIVDSSLLQGKMAPKSLNPLALKLMRGVIALELVGVFGVYGLFHMMNNSRDFRDKVNRRFPSVLEVYYKSNEMAGIYGVREQDHEFWASKQD</sequence>
<organism evidence="2 3">
    <name type="scientific">Xyrichtys novacula</name>
    <name type="common">Pearly razorfish</name>
    <name type="synonym">Hemipteronotus novacula</name>
    <dbReference type="NCBI Taxonomy" id="13765"/>
    <lineage>
        <taxon>Eukaryota</taxon>
        <taxon>Metazoa</taxon>
        <taxon>Chordata</taxon>
        <taxon>Craniata</taxon>
        <taxon>Vertebrata</taxon>
        <taxon>Euteleostomi</taxon>
        <taxon>Actinopterygii</taxon>
        <taxon>Neopterygii</taxon>
        <taxon>Teleostei</taxon>
        <taxon>Neoteleostei</taxon>
        <taxon>Acanthomorphata</taxon>
        <taxon>Eupercaria</taxon>
        <taxon>Labriformes</taxon>
        <taxon>Labridae</taxon>
        <taxon>Xyrichtys</taxon>
    </lineage>
</organism>
<dbReference type="Proteomes" id="UP001178508">
    <property type="component" value="Chromosome 17"/>
</dbReference>
<name>A0AAV1H0A8_XYRNO</name>
<dbReference type="PANTHER" id="PTHR38001">
    <property type="entry name" value="PROTEIN CEBPZOS"/>
    <property type="match status" value="1"/>
</dbReference>
<proteinExistence type="predicted"/>
<keyword evidence="1" id="KW-1133">Transmembrane helix</keyword>
<reference evidence="2" key="1">
    <citation type="submission" date="2023-08" db="EMBL/GenBank/DDBJ databases">
        <authorList>
            <person name="Alioto T."/>
            <person name="Alioto T."/>
            <person name="Gomez Garrido J."/>
        </authorList>
    </citation>
    <scope>NUCLEOTIDE SEQUENCE</scope>
</reference>
<protein>
    <submittedName>
        <fullName evidence="2">Protein CEBPZOS-like</fullName>
    </submittedName>
</protein>